<sequence length="34" mass="3564">MSLKLLLSTNASGLLIGKSGSTISGLQMQNQCRI</sequence>
<gene>
    <name evidence="3" type="ORF">TrRE_jg9137</name>
</gene>
<proteinExistence type="predicted"/>
<dbReference type="OrthoDB" id="199793at2759"/>
<dbReference type="AlphaFoldDB" id="A0A9W7L2B6"/>
<dbReference type="Pfam" id="PF00013">
    <property type="entry name" value="KH_1"/>
    <property type="match status" value="1"/>
</dbReference>
<comment type="caution">
    <text evidence="3">The sequence shown here is derived from an EMBL/GenBank/DDBJ whole genome shotgun (WGS) entry which is preliminary data.</text>
</comment>
<dbReference type="InterPro" id="IPR036612">
    <property type="entry name" value="KH_dom_type_1_sf"/>
</dbReference>
<dbReference type="EMBL" id="BRXZ01007155">
    <property type="protein sequence ID" value="GMI24849.1"/>
    <property type="molecule type" value="Genomic_DNA"/>
</dbReference>
<dbReference type="Gene3D" id="3.30.1370.10">
    <property type="entry name" value="K Homology domain, type 1"/>
    <property type="match status" value="1"/>
</dbReference>
<keyword evidence="4" id="KW-1185">Reference proteome</keyword>
<dbReference type="InterPro" id="IPR004088">
    <property type="entry name" value="KH_dom_type_1"/>
</dbReference>
<dbReference type="PROSITE" id="PS50084">
    <property type="entry name" value="KH_TYPE_1"/>
    <property type="match status" value="1"/>
</dbReference>
<reference evidence="3" key="1">
    <citation type="submission" date="2022-07" db="EMBL/GenBank/DDBJ databases">
        <title>Genome analysis of Parmales, a sister group of diatoms, reveals the evolutionary specialization of diatoms from phago-mixotrophs to photoautotrophs.</title>
        <authorList>
            <person name="Ban H."/>
            <person name="Sato S."/>
            <person name="Yoshikawa S."/>
            <person name="Kazumasa Y."/>
            <person name="Nakamura Y."/>
            <person name="Ichinomiya M."/>
            <person name="Saitoh K."/>
            <person name="Sato N."/>
            <person name="Blanc-Mathieu R."/>
            <person name="Endo H."/>
            <person name="Kuwata A."/>
            <person name="Ogata H."/>
        </authorList>
    </citation>
    <scope>NUCLEOTIDE SEQUENCE</scope>
</reference>
<evidence type="ECO:0000259" key="2">
    <source>
        <dbReference type="Pfam" id="PF00013"/>
    </source>
</evidence>
<dbReference type="Proteomes" id="UP001165082">
    <property type="component" value="Unassembled WGS sequence"/>
</dbReference>
<protein>
    <recommendedName>
        <fullName evidence="2">K Homology domain-containing protein</fullName>
    </recommendedName>
</protein>
<feature type="domain" description="K Homology" evidence="2">
    <location>
        <begin position="3"/>
        <end position="34"/>
    </location>
</feature>
<organism evidence="3 4">
    <name type="scientific">Triparma retinervis</name>
    <dbReference type="NCBI Taxonomy" id="2557542"/>
    <lineage>
        <taxon>Eukaryota</taxon>
        <taxon>Sar</taxon>
        <taxon>Stramenopiles</taxon>
        <taxon>Ochrophyta</taxon>
        <taxon>Bolidophyceae</taxon>
        <taxon>Parmales</taxon>
        <taxon>Triparmaceae</taxon>
        <taxon>Triparma</taxon>
    </lineage>
</organism>
<evidence type="ECO:0000313" key="3">
    <source>
        <dbReference type="EMBL" id="GMI24849.1"/>
    </source>
</evidence>
<evidence type="ECO:0000313" key="4">
    <source>
        <dbReference type="Proteomes" id="UP001165082"/>
    </source>
</evidence>
<dbReference type="GO" id="GO:0003723">
    <property type="term" value="F:RNA binding"/>
    <property type="evidence" value="ECO:0007669"/>
    <property type="project" value="UniProtKB-UniRule"/>
</dbReference>
<feature type="non-terminal residue" evidence="3">
    <location>
        <position position="34"/>
    </location>
</feature>
<accession>A0A9W7L2B6</accession>
<evidence type="ECO:0000256" key="1">
    <source>
        <dbReference type="PROSITE-ProRule" id="PRU00117"/>
    </source>
</evidence>
<keyword evidence="1" id="KW-0694">RNA-binding</keyword>
<dbReference type="SUPFAM" id="SSF54791">
    <property type="entry name" value="Eukaryotic type KH-domain (KH-domain type I)"/>
    <property type="match status" value="1"/>
</dbReference>
<name>A0A9W7L2B6_9STRA</name>